<dbReference type="KEGG" id="phn:PAEH1_04140"/>
<evidence type="ECO:0000256" key="5">
    <source>
        <dbReference type="SAM" id="SignalP"/>
    </source>
</evidence>
<dbReference type="OrthoDB" id="5173551at2"/>
<keyword evidence="3 4" id="KW-0998">Cell outer membrane</keyword>
<dbReference type="HAMAP" id="MF_00923">
    <property type="entry name" value="OM_assembly_BamB"/>
    <property type="match status" value="1"/>
</dbReference>
<sequence length="385" mass="40326">MARSLNRRLFRIAAVALSVSLLGACSMFSAKDPRFEPAPLVDFEAGAAAQIRWSTSIGKGAGFGFIPAVSGDRVYAATPSGQLSQIDLQSGRVLWTKNVAKRLSAGVGADGSTVAVASQDGSVLAFDNTGNELWQVKASSEVNVPPAVGHGVVVVRSSDYRIQAFDVRSGELLWSLQRPGPALALKTNVKMEIVDGLVIAGMPNGRMMLIDAASGAVQWEGVVSQSRGATDLERINDVVGGPVIVGPLLCGSSYQGRVVCFDLSDGGVPVWQNDFSTTTGIATDGRLVFGSNQRDVVTAFALEEGTVVWSQDALRNRKLSGPTVIHNQVAVGDYQGYVHFLSRSDGRLLGRVGVGSGAIVSPLVSTPFGVLVQSGNGNLVLVDVN</sequence>
<evidence type="ECO:0000256" key="4">
    <source>
        <dbReference type="HAMAP-Rule" id="MF_00923"/>
    </source>
</evidence>
<accession>A0A1U9JYT7</accession>
<dbReference type="NCBIfam" id="TIGR03300">
    <property type="entry name" value="assembly_YfgL"/>
    <property type="match status" value="1"/>
</dbReference>
<name>A0A1U9JYT7_9BURK</name>
<evidence type="ECO:0000256" key="2">
    <source>
        <dbReference type="ARBA" id="ARBA00023136"/>
    </source>
</evidence>
<keyword evidence="4" id="KW-0449">Lipoprotein</keyword>
<comment type="similarity">
    <text evidence="4">Belongs to the BamB family.</text>
</comment>
<evidence type="ECO:0000256" key="3">
    <source>
        <dbReference type="ARBA" id="ARBA00023237"/>
    </source>
</evidence>
<dbReference type="InterPro" id="IPR002372">
    <property type="entry name" value="PQQ_rpt_dom"/>
</dbReference>
<dbReference type="PROSITE" id="PS51257">
    <property type="entry name" value="PROKAR_LIPOPROTEIN"/>
    <property type="match status" value="1"/>
</dbReference>
<dbReference type="InterPro" id="IPR018391">
    <property type="entry name" value="PQQ_b-propeller_rpt"/>
</dbReference>
<reference evidence="7 8" key="1">
    <citation type="submission" date="2017-01" db="EMBL/GenBank/DDBJ databases">
        <title>Complete Genome Sequence of Paenalcaligenes hominis, Isolated from a paraplegic Patient with neurogenic bladder.</title>
        <authorList>
            <person name="Mukhopadhyay R."/>
            <person name="Joaquin J."/>
            <person name="Hogue R."/>
            <person name="Kilaru A."/>
            <person name="Jospin G."/>
            <person name="Mars K."/>
            <person name="Eisen J.A."/>
            <person name="Chaturvedi V."/>
        </authorList>
    </citation>
    <scope>NUCLEOTIDE SEQUENCE [LARGE SCALE GENOMIC DNA]</scope>
    <source>
        <strain evidence="7 8">15S00501</strain>
    </source>
</reference>
<dbReference type="GO" id="GO:0009279">
    <property type="term" value="C:cell outer membrane"/>
    <property type="evidence" value="ECO:0007669"/>
    <property type="project" value="UniProtKB-SubCell"/>
</dbReference>
<dbReference type="InterPro" id="IPR015943">
    <property type="entry name" value="WD40/YVTN_repeat-like_dom_sf"/>
</dbReference>
<organism evidence="7 8">
    <name type="scientific">Paenalcaligenes hominis</name>
    <dbReference type="NCBI Taxonomy" id="643674"/>
    <lineage>
        <taxon>Bacteria</taxon>
        <taxon>Pseudomonadati</taxon>
        <taxon>Pseudomonadota</taxon>
        <taxon>Betaproteobacteria</taxon>
        <taxon>Burkholderiales</taxon>
        <taxon>Alcaligenaceae</taxon>
        <taxon>Paenalcaligenes</taxon>
    </lineage>
</organism>
<dbReference type="SUPFAM" id="SSF50998">
    <property type="entry name" value="Quinoprotein alcohol dehydrogenase-like"/>
    <property type="match status" value="1"/>
</dbReference>
<dbReference type="Proteomes" id="UP000189369">
    <property type="component" value="Chromosome"/>
</dbReference>
<feature type="domain" description="Pyrrolo-quinoline quinone repeat" evidence="6">
    <location>
        <begin position="81"/>
        <end position="311"/>
    </location>
</feature>
<evidence type="ECO:0000259" key="6">
    <source>
        <dbReference type="Pfam" id="PF13360"/>
    </source>
</evidence>
<dbReference type="STRING" id="643674.PAEH1_04140"/>
<dbReference type="Gene3D" id="2.130.10.10">
    <property type="entry name" value="YVTN repeat-like/Quinoprotein amine dehydrogenase"/>
    <property type="match status" value="1"/>
</dbReference>
<feature type="chain" id="PRO_5013409602" description="Outer membrane protein assembly factor BamB" evidence="5">
    <location>
        <begin position="31"/>
        <end position="385"/>
    </location>
</feature>
<dbReference type="EMBL" id="CP019697">
    <property type="protein sequence ID" value="AQS50960.1"/>
    <property type="molecule type" value="Genomic_DNA"/>
</dbReference>
<dbReference type="InterPro" id="IPR011047">
    <property type="entry name" value="Quinoprotein_ADH-like_sf"/>
</dbReference>
<keyword evidence="1 4" id="KW-0732">Signal</keyword>
<proteinExistence type="inferred from homology"/>
<dbReference type="PANTHER" id="PTHR34512:SF30">
    <property type="entry name" value="OUTER MEMBRANE PROTEIN ASSEMBLY FACTOR BAMB"/>
    <property type="match status" value="1"/>
</dbReference>
<dbReference type="GO" id="GO:0043165">
    <property type="term" value="P:Gram-negative-bacterium-type cell outer membrane assembly"/>
    <property type="evidence" value="ECO:0007669"/>
    <property type="project" value="UniProtKB-UniRule"/>
</dbReference>
<evidence type="ECO:0000313" key="7">
    <source>
        <dbReference type="EMBL" id="AQS50960.1"/>
    </source>
</evidence>
<protein>
    <recommendedName>
        <fullName evidence="4">Outer membrane protein assembly factor BamB</fullName>
    </recommendedName>
</protein>
<dbReference type="InterPro" id="IPR017687">
    <property type="entry name" value="BamB"/>
</dbReference>
<comment type="subcellular location">
    <subcellularLocation>
        <location evidence="4">Cell outer membrane</location>
        <topology evidence="4">Lipid-anchor</topology>
    </subcellularLocation>
</comment>
<dbReference type="PANTHER" id="PTHR34512">
    <property type="entry name" value="CELL SURFACE PROTEIN"/>
    <property type="match status" value="1"/>
</dbReference>
<feature type="signal peptide" evidence="5">
    <location>
        <begin position="1"/>
        <end position="30"/>
    </location>
</feature>
<comment type="function">
    <text evidence="4">Part of the outer membrane protein assembly complex, which is involved in assembly and insertion of beta-barrel proteins into the outer membrane.</text>
</comment>
<comment type="subunit">
    <text evidence="4">Part of the Bam complex.</text>
</comment>
<dbReference type="SMART" id="SM00564">
    <property type="entry name" value="PQQ"/>
    <property type="match status" value="6"/>
</dbReference>
<evidence type="ECO:0000313" key="8">
    <source>
        <dbReference type="Proteomes" id="UP000189369"/>
    </source>
</evidence>
<keyword evidence="4" id="KW-0564">Palmitate</keyword>
<keyword evidence="2 4" id="KW-0472">Membrane</keyword>
<dbReference type="GO" id="GO:0051205">
    <property type="term" value="P:protein insertion into membrane"/>
    <property type="evidence" value="ECO:0007669"/>
    <property type="project" value="UniProtKB-UniRule"/>
</dbReference>
<dbReference type="Pfam" id="PF13360">
    <property type="entry name" value="PQQ_2"/>
    <property type="match status" value="1"/>
</dbReference>
<evidence type="ECO:0000256" key="1">
    <source>
        <dbReference type="ARBA" id="ARBA00022729"/>
    </source>
</evidence>
<gene>
    <name evidence="4" type="primary">bamB</name>
    <name evidence="7" type="ORF">PAEH1_04140</name>
</gene>
<dbReference type="AlphaFoldDB" id="A0A1U9JYT7"/>